<dbReference type="RefSeq" id="WP_012918353.1">
    <property type="nucleotide sequence ID" value="NC_013729.1"/>
</dbReference>
<dbReference type="Gene3D" id="3.40.50.620">
    <property type="entry name" value="HUPs"/>
    <property type="match status" value="1"/>
</dbReference>
<reference evidence="5 6" key="2">
    <citation type="journal article" date="2010" name="Stand. Genomic Sci.">
        <title>Complete genome sequence of Kribbella flavida type strain (IFO 14399).</title>
        <authorList>
            <person name="Pukall R."/>
            <person name="Lapidus A."/>
            <person name="Glavina Del Rio T."/>
            <person name="Copeland A."/>
            <person name="Tice H."/>
            <person name="Cheng J.-F."/>
            <person name="Lucas S."/>
            <person name="Chen F."/>
            <person name="Nolan M."/>
            <person name="LaButti K."/>
            <person name="Pati A."/>
            <person name="Ivanova N."/>
            <person name="Mavrommatis K."/>
            <person name="Mikhailova N."/>
            <person name="Pitluck S."/>
            <person name="Bruce D."/>
            <person name="Goodwin L."/>
            <person name="Land M."/>
            <person name="Hauser L."/>
            <person name="Chang Y.-J."/>
            <person name="Jeffries C.D."/>
            <person name="Chen A."/>
            <person name="Palaniappan K."/>
            <person name="Chain P."/>
            <person name="Rohde M."/>
            <person name="Goeker M."/>
            <person name="Bristow J."/>
            <person name="Eisen J.A."/>
            <person name="Markowitz V."/>
            <person name="Hugenholtz P."/>
            <person name="Kyrpides N.C."/>
            <person name="Klenk H.-P."/>
            <person name="Brettin T."/>
        </authorList>
    </citation>
    <scope>NUCLEOTIDE SEQUENCE [LARGE SCALE GENOMIC DNA]</scope>
    <source>
        <strain evidence="6">DSM 17836 / JCM 10339 / NBRC 14399</strain>
    </source>
</reference>
<keyword evidence="2" id="KW-0119">Carbohydrate metabolism</keyword>
<dbReference type="OrthoDB" id="9802794at2"/>
<keyword evidence="5" id="KW-0808">Transferase</keyword>
<dbReference type="HOGENOM" id="CLU_021150_1_0_11"/>
<dbReference type="PANTHER" id="PTHR46969:SF1">
    <property type="entry name" value="BIFUNCTIONAL PROTEIN HLDE"/>
    <property type="match status" value="1"/>
</dbReference>
<dbReference type="GO" id="GO:0005829">
    <property type="term" value="C:cytosol"/>
    <property type="evidence" value="ECO:0007669"/>
    <property type="project" value="TreeGrafter"/>
</dbReference>
<dbReference type="SUPFAM" id="SSF52374">
    <property type="entry name" value="Nucleotidylyl transferase"/>
    <property type="match status" value="1"/>
</dbReference>
<dbReference type="SUPFAM" id="SSF53613">
    <property type="entry name" value="Ribokinase-like"/>
    <property type="match status" value="1"/>
</dbReference>
<dbReference type="Gene3D" id="3.40.1190.20">
    <property type="match status" value="1"/>
</dbReference>
<dbReference type="EMBL" id="CP001736">
    <property type="protein sequence ID" value="ADB29797.1"/>
    <property type="molecule type" value="Genomic_DNA"/>
</dbReference>
<evidence type="ECO:0000313" key="6">
    <source>
        <dbReference type="Proteomes" id="UP000007967"/>
    </source>
</evidence>
<feature type="domain" description="Carbohydrate kinase PfkB" evidence="3">
    <location>
        <begin position="4"/>
        <end position="285"/>
    </location>
</feature>
<keyword evidence="6" id="KW-1185">Reference proteome</keyword>
<evidence type="ECO:0000259" key="3">
    <source>
        <dbReference type="Pfam" id="PF00294"/>
    </source>
</evidence>
<dbReference type="Pfam" id="PF01467">
    <property type="entry name" value="CTP_transf_like"/>
    <property type="match status" value="1"/>
</dbReference>
<dbReference type="STRING" id="479435.Kfla_0676"/>
<proteinExistence type="predicted"/>
<dbReference type="AlphaFoldDB" id="D2PXE9"/>
<dbReference type="InterPro" id="IPR029056">
    <property type="entry name" value="Ribokinase-like"/>
</dbReference>
<dbReference type="InterPro" id="IPR014729">
    <property type="entry name" value="Rossmann-like_a/b/a_fold"/>
</dbReference>
<evidence type="ECO:0000256" key="2">
    <source>
        <dbReference type="ARBA" id="ARBA00023277"/>
    </source>
</evidence>
<evidence type="ECO:0000259" key="4">
    <source>
        <dbReference type="Pfam" id="PF01467"/>
    </source>
</evidence>
<dbReference type="NCBIfam" id="TIGR00125">
    <property type="entry name" value="cyt_tran_rel"/>
    <property type="match status" value="1"/>
</dbReference>
<name>D2PXE9_KRIFD</name>
<dbReference type="InterPro" id="IPR004821">
    <property type="entry name" value="Cyt_trans-like"/>
</dbReference>
<evidence type="ECO:0000256" key="1">
    <source>
        <dbReference type="ARBA" id="ARBA00023268"/>
    </source>
</evidence>
<evidence type="ECO:0000313" key="5">
    <source>
        <dbReference type="EMBL" id="ADB29797.1"/>
    </source>
</evidence>
<dbReference type="GO" id="GO:0033786">
    <property type="term" value="F:heptose-1-phosphate adenylyltransferase activity"/>
    <property type="evidence" value="ECO:0007669"/>
    <property type="project" value="TreeGrafter"/>
</dbReference>
<feature type="domain" description="Cytidyltransferase-like" evidence="4">
    <location>
        <begin position="326"/>
        <end position="420"/>
    </location>
</feature>
<keyword evidence="1" id="KW-0511">Multifunctional enzyme</keyword>
<dbReference type="Proteomes" id="UP000007967">
    <property type="component" value="Chromosome"/>
</dbReference>
<dbReference type="eggNOG" id="COG2870">
    <property type="taxonomic scope" value="Bacteria"/>
</dbReference>
<dbReference type="InterPro" id="IPR011611">
    <property type="entry name" value="PfkB_dom"/>
</dbReference>
<accession>D2PXE9</accession>
<dbReference type="Pfam" id="PF00294">
    <property type="entry name" value="PfkB"/>
    <property type="match status" value="1"/>
</dbReference>
<dbReference type="PANTHER" id="PTHR46969">
    <property type="entry name" value="BIFUNCTIONAL PROTEIN HLDE"/>
    <property type="match status" value="1"/>
</dbReference>
<sequence>MTVRVVVIGDVLLDRDINGDVDRVCPDAPVPVLEIGDVDERAGGAGLAASLLARPGIEVQLVTALADDEPAKRLSALLTEKVAVTSILTAPGTRCKTRVRSAGQSLLRLDVEPTPEDPSAQEPCDVQALEAALEDADAVLVSDYAGGLVSHPDVHRVLRRWASQRAVVWDPHPRGAEPVPGVTLATPNRAEARHFCDVPGEPDQLVVRLRDQWQAWAVAVTDGGNGVFTAAGGGPAMFTPTPFDHHGDACGAGDRFAGTVAAELGAGATARAAVESAVADTAAWLAAGGVSASPDAGTRSTWSTQYDDAESVIRRVHAGGGKVVATGGCFDVLHAGHIASLEAARKLGDALVVLVNSDDSIRRLKGPDRPVNSLEDRCQVLRSLRCVDAVAVFDDDDPCALLDKLRPDIWTKGGDYTADMLPETPVVSGWGGRVVLVPYLAGRSTTSILNRSVPIDERTL</sequence>
<protein>
    <submittedName>
        <fullName evidence="5">Cytidyltransferase-related domain protein</fullName>
    </submittedName>
</protein>
<gene>
    <name evidence="5" type="ordered locus">Kfla_0676</name>
</gene>
<reference evidence="6" key="1">
    <citation type="submission" date="2009-09" db="EMBL/GenBank/DDBJ databases">
        <title>The complete genome of Kribbella flavida DSM 17836.</title>
        <authorList>
            <consortium name="US DOE Joint Genome Institute (JGI-PGF)"/>
            <person name="Lucas S."/>
            <person name="Copeland A."/>
            <person name="Lapidus A."/>
            <person name="Glavina del Rio T."/>
            <person name="Dalin E."/>
            <person name="Tice H."/>
            <person name="Bruce D."/>
            <person name="Goodwin L."/>
            <person name="Pitluck S."/>
            <person name="Kyrpides N."/>
            <person name="Mavromatis K."/>
            <person name="Ivanova N."/>
            <person name="Saunders E."/>
            <person name="Brettin T."/>
            <person name="Detter J.C."/>
            <person name="Han C."/>
            <person name="Larimer F."/>
            <person name="Land M."/>
            <person name="Hauser L."/>
            <person name="Markowitz V."/>
            <person name="Cheng J.-F."/>
            <person name="Hugenholtz P."/>
            <person name="Woyke T."/>
            <person name="Wu D."/>
            <person name="Pukall R."/>
            <person name="Klenk H.-P."/>
            <person name="Eisen J.A."/>
        </authorList>
    </citation>
    <scope>NUCLEOTIDE SEQUENCE [LARGE SCALE GENOMIC DNA]</scope>
    <source>
        <strain evidence="6">DSM 17836 / JCM 10339 / NBRC 14399</strain>
    </source>
</reference>
<organism evidence="5 6">
    <name type="scientific">Kribbella flavida (strain DSM 17836 / JCM 10339 / NBRC 14399)</name>
    <dbReference type="NCBI Taxonomy" id="479435"/>
    <lineage>
        <taxon>Bacteria</taxon>
        <taxon>Bacillati</taxon>
        <taxon>Actinomycetota</taxon>
        <taxon>Actinomycetes</taxon>
        <taxon>Propionibacteriales</taxon>
        <taxon>Kribbellaceae</taxon>
        <taxon>Kribbella</taxon>
    </lineage>
</organism>
<dbReference type="eggNOG" id="COG0615">
    <property type="taxonomic scope" value="Bacteria"/>
</dbReference>
<dbReference type="GO" id="GO:0033785">
    <property type="term" value="F:heptose 7-phosphate kinase activity"/>
    <property type="evidence" value="ECO:0007669"/>
    <property type="project" value="TreeGrafter"/>
</dbReference>
<dbReference type="KEGG" id="kfl:Kfla_0676"/>